<gene>
    <name evidence="1" type="ORF">HYN51_01005</name>
</gene>
<protein>
    <submittedName>
        <fullName evidence="1">Uncharacterized protein</fullName>
    </submittedName>
</protein>
<dbReference type="Pfam" id="PF05954">
    <property type="entry name" value="Phage_GPD"/>
    <property type="match status" value="1"/>
</dbReference>
<name>A0A2Y9U2G1_9GAMM</name>
<evidence type="ECO:0000313" key="2">
    <source>
        <dbReference type="Proteomes" id="UP000244908"/>
    </source>
</evidence>
<dbReference type="EMBL" id="CP029185">
    <property type="protein sequence ID" value="AWH89951.1"/>
    <property type="molecule type" value="Genomic_DNA"/>
</dbReference>
<reference evidence="1 2" key="1">
    <citation type="journal article" date="2019" name="Int. J. Syst. Evol. Microbiol.">
        <title>Limnobaculum parvum gen. nov., sp. nov., isolated from a freshwater lake.</title>
        <authorList>
            <person name="Baek C."/>
            <person name="Shin S.K."/>
            <person name="Yi H."/>
        </authorList>
    </citation>
    <scope>NUCLEOTIDE SEQUENCE [LARGE SCALE GENOMIC DNA]</scope>
    <source>
        <strain evidence="1 2">HYN0051</strain>
    </source>
</reference>
<dbReference type="KEGG" id="lpv:HYN51_01005"/>
<dbReference type="SUPFAM" id="SSF69279">
    <property type="entry name" value="Phage tail proteins"/>
    <property type="match status" value="1"/>
</dbReference>
<proteinExistence type="predicted"/>
<organism evidence="1 2">
    <name type="scientific">Limnobaculum parvum</name>
    <dbReference type="NCBI Taxonomy" id="2172103"/>
    <lineage>
        <taxon>Bacteria</taxon>
        <taxon>Pseudomonadati</taxon>
        <taxon>Pseudomonadota</taxon>
        <taxon>Gammaproteobacteria</taxon>
        <taxon>Enterobacterales</taxon>
        <taxon>Budviciaceae</taxon>
        <taxon>Limnobaculum</taxon>
    </lineage>
</organism>
<dbReference type="OrthoDB" id="6710627at2"/>
<keyword evidence="2" id="KW-1185">Reference proteome</keyword>
<sequence length="139" mass="14260">MFSDKISSAFNSRSGGFSINSVSQMASRGMGRVNQASSAISQQGGTADSVGGIAGKTSGLLGKAGSSLSTLSGITRSLGGSESETRILYGVVTAFSQLATSADEARYAITLAPRLALLENTQNSAIYPTLKLKPWSCSQ</sequence>
<dbReference type="AlphaFoldDB" id="A0A2Y9U2G1"/>
<dbReference type="Proteomes" id="UP000244908">
    <property type="component" value="Chromosome"/>
</dbReference>
<evidence type="ECO:0000313" key="1">
    <source>
        <dbReference type="EMBL" id="AWH89951.1"/>
    </source>
</evidence>
<accession>A0A2Y9U2G1</accession>
<dbReference type="Gene3D" id="2.30.110.50">
    <property type="match status" value="1"/>
</dbReference>